<dbReference type="AlphaFoldDB" id="E7RVL1"/>
<name>E7RVL1_9BURK</name>
<keyword evidence="2" id="KW-1185">Reference proteome</keyword>
<organism evidence="1 2">
    <name type="scientific">Lautropia mirabilis ATCC 51599</name>
    <dbReference type="NCBI Taxonomy" id="887898"/>
    <lineage>
        <taxon>Bacteria</taxon>
        <taxon>Pseudomonadati</taxon>
        <taxon>Pseudomonadota</taxon>
        <taxon>Betaproteobacteria</taxon>
        <taxon>Burkholderiales</taxon>
        <taxon>Burkholderiaceae</taxon>
        <taxon>Lautropia</taxon>
    </lineage>
</organism>
<sequence length="49" mass="5817">MSILPKFRAYRCEIFSEHDETLKHRMMHQYTEFVLQIPAIVAATFDEAT</sequence>
<evidence type="ECO:0000313" key="2">
    <source>
        <dbReference type="Proteomes" id="UP000011021"/>
    </source>
</evidence>
<comment type="caution">
    <text evidence="1">The sequence shown here is derived from an EMBL/GenBank/DDBJ whole genome shotgun (WGS) entry which is preliminary data.</text>
</comment>
<proteinExistence type="predicted"/>
<accession>E7RVL1</accession>
<evidence type="ECO:0000313" key="1">
    <source>
        <dbReference type="EMBL" id="EFV95815.1"/>
    </source>
</evidence>
<reference evidence="1 2" key="1">
    <citation type="submission" date="2010-12" db="EMBL/GenBank/DDBJ databases">
        <authorList>
            <person name="Muzny D."/>
            <person name="Qin X."/>
            <person name="Deng J."/>
            <person name="Jiang H."/>
            <person name="Liu Y."/>
            <person name="Qu J."/>
            <person name="Song X.-Z."/>
            <person name="Zhang L."/>
            <person name="Thornton R."/>
            <person name="Coyle M."/>
            <person name="Francisco L."/>
            <person name="Jackson L."/>
            <person name="Javaid M."/>
            <person name="Korchina V."/>
            <person name="Kovar C."/>
            <person name="Mata R."/>
            <person name="Mathew T."/>
            <person name="Ngo R."/>
            <person name="Nguyen L."/>
            <person name="Nguyen N."/>
            <person name="Okwuonu G."/>
            <person name="Ongeri F."/>
            <person name="Pham C."/>
            <person name="Simmons D."/>
            <person name="Wilczek-Boney K."/>
            <person name="Hale W."/>
            <person name="Jakkamsetti A."/>
            <person name="Pham P."/>
            <person name="Ruth R."/>
            <person name="San Lucas F."/>
            <person name="Warren J."/>
            <person name="Zhang J."/>
            <person name="Zhao Z."/>
            <person name="Zhou C."/>
            <person name="Zhu D."/>
            <person name="Lee S."/>
            <person name="Bess C."/>
            <person name="Blankenburg K."/>
            <person name="Forbes L."/>
            <person name="Fu Q."/>
            <person name="Gubbala S."/>
            <person name="Hirani K."/>
            <person name="Jayaseelan J.C."/>
            <person name="Lara F."/>
            <person name="Munidasa M."/>
            <person name="Palculict T."/>
            <person name="Patil S."/>
            <person name="Pu L.-L."/>
            <person name="Saada N."/>
            <person name="Tang L."/>
            <person name="Weissenberger G."/>
            <person name="Zhu Y."/>
            <person name="Hemphill L."/>
            <person name="Shang Y."/>
            <person name="Youmans B."/>
            <person name="Ayvaz T."/>
            <person name="Ross M."/>
            <person name="Santibanez J."/>
            <person name="Aqrawi P."/>
            <person name="Gross S."/>
            <person name="Joshi V."/>
            <person name="Fowler G."/>
            <person name="Nazareth L."/>
            <person name="Reid J."/>
            <person name="Worley K."/>
            <person name="Petrosino J."/>
            <person name="Highlander S."/>
            <person name="Gibbs R."/>
        </authorList>
    </citation>
    <scope>NUCLEOTIDE SEQUENCE [LARGE SCALE GENOMIC DNA]</scope>
    <source>
        <strain evidence="1 2">ATCC 51599</strain>
    </source>
</reference>
<dbReference type="EMBL" id="AEQP01000002">
    <property type="protein sequence ID" value="EFV95815.1"/>
    <property type="molecule type" value="Genomic_DNA"/>
</dbReference>
<gene>
    <name evidence="1" type="ORF">HMPREF0551_0723</name>
</gene>
<protein>
    <submittedName>
        <fullName evidence="1">Uncharacterized protein</fullName>
    </submittedName>
</protein>
<dbReference type="Proteomes" id="UP000011021">
    <property type="component" value="Unassembled WGS sequence"/>
</dbReference>
<dbReference type="HOGENOM" id="CLU_3137164_0_0_4"/>